<accession>A0A0F9NQQ9</accession>
<dbReference type="EMBL" id="LAZR01006569">
    <property type="protein sequence ID" value="KKM91185.1"/>
    <property type="molecule type" value="Genomic_DNA"/>
</dbReference>
<name>A0A0F9NQQ9_9ZZZZ</name>
<reference evidence="1" key="1">
    <citation type="journal article" date="2015" name="Nature">
        <title>Complex archaea that bridge the gap between prokaryotes and eukaryotes.</title>
        <authorList>
            <person name="Spang A."/>
            <person name="Saw J.H."/>
            <person name="Jorgensen S.L."/>
            <person name="Zaremba-Niedzwiedzka K."/>
            <person name="Martijn J."/>
            <person name="Lind A.E."/>
            <person name="van Eijk R."/>
            <person name="Schleper C."/>
            <person name="Guy L."/>
            <person name="Ettema T.J."/>
        </authorList>
    </citation>
    <scope>NUCLEOTIDE SEQUENCE</scope>
</reference>
<proteinExistence type="predicted"/>
<organism evidence="1">
    <name type="scientific">marine sediment metagenome</name>
    <dbReference type="NCBI Taxonomy" id="412755"/>
    <lineage>
        <taxon>unclassified sequences</taxon>
        <taxon>metagenomes</taxon>
        <taxon>ecological metagenomes</taxon>
    </lineage>
</organism>
<evidence type="ECO:0000313" key="1">
    <source>
        <dbReference type="EMBL" id="KKM91185.1"/>
    </source>
</evidence>
<sequence length="60" mass="6532">MKVSLMSRNGIDTERFAAISKGATASSAFRAAAKRLRRLAKEADRWAVRLSHVPPGGFSE</sequence>
<gene>
    <name evidence="1" type="ORF">LCGC14_1231020</name>
</gene>
<protein>
    <submittedName>
        <fullName evidence="1">Uncharacterized protein</fullName>
    </submittedName>
</protein>
<dbReference type="AlphaFoldDB" id="A0A0F9NQQ9"/>
<comment type="caution">
    <text evidence="1">The sequence shown here is derived from an EMBL/GenBank/DDBJ whole genome shotgun (WGS) entry which is preliminary data.</text>
</comment>